<evidence type="ECO:0000259" key="2">
    <source>
        <dbReference type="PROSITE" id="PS50011"/>
    </source>
</evidence>
<reference evidence="3" key="2">
    <citation type="journal article" date="2021" name="Genome Biol. Evol.">
        <title>Developing a high-quality reference genome for a parasitic bivalve with doubly uniparental inheritance (Bivalvia: Unionida).</title>
        <authorList>
            <person name="Smith C.H."/>
        </authorList>
    </citation>
    <scope>NUCLEOTIDE SEQUENCE</scope>
    <source>
        <strain evidence="3">CHS0354</strain>
        <tissue evidence="3">Mantle</tissue>
    </source>
</reference>
<reference evidence="3" key="1">
    <citation type="journal article" date="2021" name="Genome Biol. Evol.">
        <title>A High-Quality Reference Genome for a Parasitic Bivalve with Doubly Uniparental Inheritance (Bivalvia: Unionida).</title>
        <authorList>
            <person name="Smith C.H."/>
        </authorList>
    </citation>
    <scope>NUCLEOTIDE SEQUENCE</scope>
    <source>
        <strain evidence="3">CHS0354</strain>
    </source>
</reference>
<dbReference type="InterPro" id="IPR008271">
    <property type="entry name" value="Ser/Thr_kinase_AS"/>
</dbReference>
<dbReference type="PANTHER" id="PTHR24361">
    <property type="entry name" value="MITOGEN-ACTIVATED KINASE KINASE KINASE"/>
    <property type="match status" value="1"/>
</dbReference>
<keyword evidence="4" id="KW-1185">Reference proteome</keyword>
<reference evidence="3" key="3">
    <citation type="submission" date="2023-05" db="EMBL/GenBank/DDBJ databases">
        <authorList>
            <person name="Smith C.H."/>
        </authorList>
    </citation>
    <scope>NUCLEOTIDE SEQUENCE</scope>
    <source>
        <strain evidence="3">CHS0354</strain>
        <tissue evidence="3">Mantle</tissue>
    </source>
</reference>
<gene>
    <name evidence="3" type="ORF">CHS0354_031506</name>
</gene>
<dbReference type="CDD" id="cd00180">
    <property type="entry name" value="PKc"/>
    <property type="match status" value="1"/>
</dbReference>
<dbReference type="InterPro" id="IPR011009">
    <property type="entry name" value="Kinase-like_dom_sf"/>
</dbReference>
<dbReference type="Proteomes" id="UP001195483">
    <property type="component" value="Unassembled WGS sequence"/>
</dbReference>
<dbReference type="InterPro" id="IPR053235">
    <property type="entry name" value="Ser_Thr_kinase"/>
</dbReference>
<accession>A0AAE0SID1</accession>
<dbReference type="Gene3D" id="3.30.200.20">
    <property type="entry name" value="Phosphorylase Kinase, domain 1"/>
    <property type="match status" value="1"/>
</dbReference>
<dbReference type="GO" id="GO:0004674">
    <property type="term" value="F:protein serine/threonine kinase activity"/>
    <property type="evidence" value="ECO:0007669"/>
    <property type="project" value="TreeGrafter"/>
</dbReference>
<dbReference type="SMART" id="SM00220">
    <property type="entry name" value="S_TKc"/>
    <property type="match status" value="1"/>
</dbReference>
<dbReference type="AlphaFoldDB" id="A0AAE0SID1"/>
<name>A0AAE0SID1_9BIVA</name>
<evidence type="ECO:0000313" key="4">
    <source>
        <dbReference type="Proteomes" id="UP001195483"/>
    </source>
</evidence>
<dbReference type="PROSITE" id="PS00108">
    <property type="entry name" value="PROTEIN_KINASE_ST"/>
    <property type="match status" value="1"/>
</dbReference>
<proteinExistence type="predicted"/>
<dbReference type="Gene3D" id="1.10.510.10">
    <property type="entry name" value="Transferase(Phosphotransferase) domain 1"/>
    <property type="match status" value="1"/>
</dbReference>
<evidence type="ECO:0000313" key="3">
    <source>
        <dbReference type="EMBL" id="KAK3592000.1"/>
    </source>
</evidence>
<comment type="caution">
    <text evidence="3">The sequence shown here is derived from an EMBL/GenBank/DDBJ whole genome shotgun (WGS) entry which is preliminary data.</text>
</comment>
<feature type="region of interest" description="Disordered" evidence="1">
    <location>
        <begin position="522"/>
        <end position="551"/>
    </location>
</feature>
<dbReference type="PROSITE" id="PS50011">
    <property type="entry name" value="PROTEIN_KINASE_DOM"/>
    <property type="match status" value="1"/>
</dbReference>
<dbReference type="SUPFAM" id="SSF56112">
    <property type="entry name" value="Protein kinase-like (PK-like)"/>
    <property type="match status" value="1"/>
</dbReference>
<evidence type="ECO:0000256" key="1">
    <source>
        <dbReference type="SAM" id="MobiDB-lite"/>
    </source>
</evidence>
<dbReference type="GO" id="GO:0005524">
    <property type="term" value="F:ATP binding"/>
    <property type="evidence" value="ECO:0007669"/>
    <property type="project" value="InterPro"/>
</dbReference>
<dbReference type="GO" id="GO:0005737">
    <property type="term" value="C:cytoplasm"/>
    <property type="evidence" value="ECO:0007669"/>
    <property type="project" value="TreeGrafter"/>
</dbReference>
<dbReference type="Pfam" id="PF00069">
    <property type="entry name" value="Pkinase"/>
    <property type="match status" value="1"/>
</dbReference>
<feature type="domain" description="Protein kinase" evidence="2">
    <location>
        <begin position="204"/>
        <end position="493"/>
    </location>
</feature>
<dbReference type="EMBL" id="JAEAOA010001885">
    <property type="protein sequence ID" value="KAK3592000.1"/>
    <property type="molecule type" value="Genomic_DNA"/>
</dbReference>
<organism evidence="3 4">
    <name type="scientific">Potamilus streckersoni</name>
    <dbReference type="NCBI Taxonomy" id="2493646"/>
    <lineage>
        <taxon>Eukaryota</taxon>
        <taxon>Metazoa</taxon>
        <taxon>Spiralia</taxon>
        <taxon>Lophotrochozoa</taxon>
        <taxon>Mollusca</taxon>
        <taxon>Bivalvia</taxon>
        <taxon>Autobranchia</taxon>
        <taxon>Heteroconchia</taxon>
        <taxon>Palaeoheterodonta</taxon>
        <taxon>Unionida</taxon>
        <taxon>Unionoidea</taxon>
        <taxon>Unionidae</taxon>
        <taxon>Ambleminae</taxon>
        <taxon>Lampsilini</taxon>
        <taxon>Potamilus</taxon>
    </lineage>
</organism>
<feature type="compositionally biased region" description="Polar residues" evidence="1">
    <location>
        <begin position="538"/>
        <end position="549"/>
    </location>
</feature>
<dbReference type="InterPro" id="IPR000719">
    <property type="entry name" value="Prot_kinase_dom"/>
</dbReference>
<protein>
    <recommendedName>
        <fullName evidence="2">Protein kinase domain-containing protein</fullName>
    </recommendedName>
</protein>
<sequence>MEDKLLSSDLEELKNACMAIEAEDLSDEINFCIPQDTDEVQVLSPGREDHDYFIGANEPYVFADQDHASKAFMDNDWQPPVQNFQKESNADKYSCNKFSAHFQGEDLQPIYNESDWTNSLSIKVRVPNISPSDLGIHFVSQKPPENIFGNQPSSQFIPGKVSYTKEECLHEFLMELVSSSHTQGCVLKEELAVSDGQYTEGKQLIYITSLYNGAYGKVDRCQDFVSGYEFIRKKIPLDKFRPTEVSFPLTMKHANIMKICGVIQRVEVDGGNVMEILMDNAGMSLVEFVKKRPENETLSQTLIWDLTKQALEGLNMLHRERIIHMDIKPENLCVQEDNRGFYVLTITDFGSAMKVNQEMDFVGWTPEYLAPESCRCYLQHSFNNGMFSNTNNQITGKVDVFALGLTVLFLHQKKHVLLNLLTEGQNSYNGLPMEKKKLLQLQLLLYLAYQEDPVGHLISDGCSTDMRDLLSRMLCGSADIRPTAGEALAYMAVREKEVDQILSQSSVPKPEVFALKRRTIRGRHNPSNPQFKTDKGQLVTQPSCSSSDYTPKMAEVPVSRLSLPKSINSLPDNEPGPIKDRMLKQRLREKLNPYLKTKIWVPKETEASNPTPMDEKNSCSAYTQPPASVAMVTSKMESYMTEMGHNITHPEDLGVTLHHQIPDTKPVQPSSPTDQSSNMVALCGNIPNFDVLVNI</sequence>